<feature type="transmembrane region" description="Helical" evidence="1">
    <location>
        <begin position="6"/>
        <end position="23"/>
    </location>
</feature>
<accession>A0A1H4R826</accession>
<feature type="transmembrane region" description="Helical" evidence="1">
    <location>
        <begin position="56"/>
        <end position="77"/>
    </location>
</feature>
<protein>
    <submittedName>
        <fullName evidence="2">Uncharacterized protein</fullName>
    </submittedName>
</protein>
<name>A0A1H4R826_9PSEU</name>
<evidence type="ECO:0000313" key="3">
    <source>
        <dbReference type="Proteomes" id="UP000199622"/>
    </source>
</evidence>
<keyword evidence="1" id="KW-1133">Transmembrane helix</keyword>
<keyword evidence="1" id="KW-0812">Transmembrane</keyword>
<feature type="transmembrane region" description="Helical" evidence="1">
    <location>
        <begin position="30"/>
        <end position="50"/>
    </location>
</feature>
<dbReference type="RefSeq" id="WP_091307797.1">
    <property type="nucleotide sequence ID" value="NZ_FNSO01000004.1"/>
</dbReference>
<dbReference type="Proteomes" id="UP000199622">
    <property type="component" value="Unassembled WGS sequence"/>
</dbReference>
<evidence type="ECO:0000256" key="1">
    <source>
        <dbReference type="SAM" id="Phobius"/>
    </source>
</evidence>
<dbReference type="EMBL" id="FNSO01000004">
    <property type="protein sequence ID" value="SEC27904.1"/>
    <property type="molecule type" value="Genomic_DNA"/>
</dbReference>
<sequence length="87" mass="8688">MAADVWIGVGGACLAVAAAVLRAKSRRRPVVVAASLAVAAGWALVAQFLLKALFPGAVLAVVILGGIVLGILLAAFLGGRGNLARKK</sequence>
<keyword evidence="3" id="KW-1185">Reference proteome</keyword>
<keyword evidence="1" id="KW-0472">Membrane</keyword>
<evidence type="ECO:0000313" key="2">
    <source>
        <dbReference type="EMBL" id="SEC27904.1"/>
    </source>
</evidence>
<reference evidence="3" key="1">
    <citation type="submission" date="2016-10" db="EMBL/GenBank/DDBJ databases">
        <authorList>
            <person name="Varghese N."/>
            <person name="Submissions S."/>
        </authorList>
    </citation>
    <scope>NUCLEOTIDE SEQUENCE [LARGE SCALE GENOMIC DNA]</scope>
    <source>
        <strain evidence="3">DSM 44544</strain>
    </source>
</reference>
<dbReference type="AlphaFoldDB" id="A0A1H4R826"/>
<dbReference type="STRING" id="208445.SAMN04489727_3195"/>
<organism evidence="2 3">
    <name type="scientific">Amycolatopsis tolypomycina</name>
    <dbReference type="NCBI Taxonomy" id="208445"/>
    <lineage>
        <taxon>Bacteria</taxon>
        <taxon>Bacillati</taxon>
        <taxon>Actinomycetota</taxon>
        <taxon>Actinomycetes</taxon>
        <taxon>Pseudonocardiales</taxon>
        <taxon>Pseudonocardiaceae</taxon>
        <taxon>Amycolatopsis</taxon>
    </lineage>
</organism>
<gene>
    <name evidence="2" type="ORF">SAMN04489727_3195</name>
</gene>
<proteinExistence type="predicted"/>